<dbReference type="AlphaFoldDB" id="A0A5E8BJG0"/>
<comment type="subcellular location">
    <subcellularLocation>
        <location evidence="1">Nucleus</location>
    </subcellularLocation>
</comment>
<evidence type="ECO:0000256" key="3">
    <source>
        <dbReference type="SAM" id="MobiDB-lite"/>
    </source>
</evidence>
<dbReference type="GO" id="GO:0033063">
    <property type="term" value="C:Rad51B-Rad51C-Rad51D-XRCC2 complex"/>
    <property type="evidence" value="ECO:0007669"/>
    <property type="project" value="TreeGrafter"/>
</dbReference>
<dbReference type="PANTHER" id="PTHR46457">
    <property type="entry name" value="DNA REPAIR PROTEIN RAD51 HOMOLOG 4"/>
    <property type="match status" value="1"/>
</dbReference>
<gene>
    <name evidence="4" type="ORF">SAPINGB_P003219</name>
</gene>
<evidence type="ECO:0000256" key="2">
    <source>
        <dbReference type="ARBA" id="ARBA00023242"/>
    </source>
</evidence>
<dbReference type="GO" id="GO:0042148">
    <property type="term" value="P:DNA strand invasion"/>
    <property type="evidence" value="ECO:0007669"/>
    <property type="project" value="TreeGrafter"/>
</dbReference>
<dbReference type="GO" id="GO:0000723">
    <property type="term" value="P:telomere maintenance"/>
    <property type="evidence" value="ECO:0007669"/>
    <property type="project" value="TreeGrafter"/>
</dbReference>
<protein>
    <recommendedName>
        <fullName evidence="6">DNA recombination and repair protein Rad51-like C-terminal domain-containing protein</fullName>
    </recommendedName>
</protein>
<reference evidence="4 5" key="1">
    <citation type="submission" date="2019-09" db="EMBL/GenBank/DDBJ databases">
        <authorList>
            <person name="Brejova B."/>
        </authorList>
    </citation>
    <scope>NUCLEOTIDE SEQUENCE [LARGE SCALE GENOMIC DNA]</scope>
</reference>
<proteinExistence type="predicted"/>
<dbReference type="EMBL" id="CABVLU010000002">
    <property type="protein sequence ID" value="VVT51806.1"/>
    <property type="molecule type" value="Genomic_DNA"/>
</dbReference>
<keyword evidence="5" id="KW-1185">Reference proteome</keyword>
<dbReference type="GeneID" id="43582037"/>
<dbReference type="RefSeq" id="XP_031853828.1">
    <property type="nucleotide sequence ID" value="XM_031997937.1"/>
</dbReference>
<evidence type="ECO:0008006" key="6">
    <source>
        <dbReference type="Google" id="ProtNLM"/>
    </source>
</evidence>
<dbReference type="InterPro" id="IPR027417">
    <property type="entry name" value="P-loop_NTPase"/>
</dbReference>
<dbReference type="GO" id="GO:0007131">
    <property type="term" value="P:reciprocal meiotic recombination"/>
    <property type="evidence" value="ECO:0007669"/>
    <property type="project" value="TreeGrafter"/>
</dbReference>
<dbReference type="GO" id="GO:0000400">
    <property type="term" value="F:four-way junction DNA binding"/>
    <property type="evidence" value="ECO:0007669"/>
    <property type="project" value="TreeGrafter"/>
</dbReference>
<keyword evidence="2" id="KW-0539">Nucleus</keyword>
<dbReference type="GO" id="GO:0003697">
    <property type="term" value="F:single-stranded DNA binding"/>
    <property type="evidence" value="ECO:0007669"/>
    <property type="project" value="TreeGrafter"/>
</dbReference>
<dbReference type="GO" id="GO:0005657">
    <property type="term" value="C:replication fork"/>
    <property type="evidence" value="ECO:0007669"/>
    <property type="project" value="TreeGrafter"/>
</dbReference>
<feature type="compositionally biased region" description="Low complexity" evidence="3">
    <location>
        <begin position="329"/>
        <end position="338"/>
    </location>
</feature>
<evidence type="ECO:0000313" key="5">
    <source>
        <dbReference type="Proteomes" id="UP000398389"/>
    </source>
</evidence>
<dbReference type="GO" id="GO:0000724">
    <property type="term" value="P:double-strand break repair via homologous recombination"/>
    <property type="evidence" value="ECO:0007669"/>
    <property type="project" value="TreeGrafter"/>
</dbReference>
<feature type="compositionally biased region" description="Acidic residues" evidence="3">
    <location>
        <begin position="339"/>
        <end position="349"/>
    </location>
</feature>
<dbReference type="GO" id="GO:0005815">
    <property type="term" value="C:microtubule organizing center"/>
    <property type="evidence" value="ECO:0007669"/>
    <property type="project" value="TreeGrafter"/>
</dbReference>
<accession>A0A5E8BJG0</accession>
<dbReference type="Gene3D" id="3.40.50.300">
    <property type="entry name" value="P-loop containing nucleotide triphosphate hydrolases"/>
    <property type="match status" value="1"/>
</dbReference>
<dbReference type="PANTHER" id="PTHR46457:SF1">
    <property type="entry name" value="DNA REPAIR PROTEIN RAD51 HOMOLOG 4"/>
    <property type="match status" value="1"/>
</dbReference>
<dbReference type="SUPFAM" id="SSF52540">
    <property type="entry name" value="P-loop containing nucleoside triphosphate hydrolases"/>
    <property type="match status" value="1"/>
</dbReference>
<dbReference type="OrthoDB" id="5957327at2759"/>
<dbReference type="InterPro" id="IPR051988">
    <property type="entry name" value="HRR_RAD51_Paralog"/>
</dbReference>
<evidence type="ECO:0000313" key="4">
    <source>
        <dbReference type="EMBL" id="VVT51806.1"/>
    </source>
</evidence>
<organism evidence="4 5">
    <name type="scientific">Magnusiomyces paraingens</name>
    <dbReference type="NCBI Taxonomy" id="2606893"/>
    <lineage>
        <taxon>Eukaryota</taxon>
        <taxon>Fungi</taxon>
        <taxon>Dikarya</taxon>
        <taxon>Ascomycota</taxon>
        <taxon>Saccharomycotina</taxon>
        <taxon>Dipodascomycetes</taxon>
        <taxon>Dipodascales</taxon>
        <taxon>Dipodascaceae</taxon>
        <taxon>Magnusiomyces</taxon>
    </lineage>
</organism>
<dbReference type="Proteomes" id="UP000398389">
    <property type="component" value="Unassembled WGS sequence"/>
</dbReference>
<name>A0A5E8BJG0_9ASCO</name>
<feature type="region of interest" description="Disordered" evidence="3">
    <location>
        <begin position="329"/>
        <end position="372"/>
    </location>
</feature>
<evidence type="ECO:0000256" key="1">
    <source>
        <dbReference type="ARBA" id="ARBA00004123"/>
    </source>
</evidence>
<sequence>MSSYTSKDPDSLSLRAAVSHARAQADIDPALYTGSPHVDAVLGSPSSPGLLRGTLSEMSGTPGSGRTAVALSLSADALRRGHSVLWITSGGVTLPGARLADAVGVNSGASSRVSGGADDVKTFTESALTRALHLPVGSLAQLAMMFRSPPEFMPPRDCALVIVDDVAALVSATYGGLVGRGDGYGVSLASAVRRRSRAVSRLIKDASVFARSHHVAVMFIGGMVAQHSATRGCSMLVPALGDGTWARLWHARVVLYKDVLPAVPRGGQGDGNDEDDKSLLMEKQEQLTAVHHIARVVYADSGDPAVLRRGAVAVFAVRGECGGVVGNFKPPGVVNNNNGEEEEEEEEEEKEKGGLKGICGSQSVSPEPLYIV</sequence>
<dbReference type="GO" id="GO:0008094">
    <property type="term" value="F:ATP-dependent activity, acting on DNA"/>
    <property type="evidence" value="ECO:0007669"/>
    <property type="project" value="TreeGrafter"/>
</dbReference>